<proteinExistence type="predicted"/>
<keyword evidence="2" id="KW-1185">Reference proteome</keyword>
<accession>A0ACB9NVZ7</accession>
<evidence type="ECO:0000313" key="2">
    <source>
        <dbReference type="Proteomes" id="UP001057402"/>
    </source>
</evidence>
<protein>
    <submittedName>
        <fullName evidence="1">Uncharacterized protein</fullName>
    </submittedName>
</protein>
<dbReference type="Proteomes" id="UP001057402">
    <property type="component" value="Chromosome 7"/>
</dbReference>
<name>A0ACB9NVZ7_9MYRT</name>
<gene>
    <name evidence="1" type="ORF">MLD38_025722</name>
</gene>
<organism evidence="1 2">
    <name type="scientific">Melastoma candidum</name>
    <dbReference type="NCBI Taxonomy" id="119954"/>
    <lineage>
        <taxon>Eukaryota</taxon>
        <taxon>Viridiplantae</taxon>
        <taxon>Streptophyta</taxon>
        <taxon>Embryophyta</taxon>
        <taxon>Tracheophyta</taxon>
        <taxon>Spermatophyta</taxon>
        <taxon>Magnoliopsida</taxon>
        <taxon>eudicotyledons</taxon>
        <taxon>Gunneridae</taxon>
        <taxon>Pentapetalae</taxon>
        <taxon>rosids</taxon>
        <taxon>malvids</taxon>
        <taxon>Myrtales</taxon>
        <taxon>Melastomataceae</taxon>
        <taxon>Melastomatoideae</taxon>
        <taxon>Melastomateae</taxon>
        <taxon>Melastoma</taxon>
    </lineage>
</organism>
<evidence type="ECO:0000313" key="1">
    <source>
        <dbReference type="EMBL" id="KAI4340933.1"/>
    </source>
</evidence>
<comment type="caution">
    <text evidence="1">The sequence shown here is derived from an EMBL/GenBank/DDBJ whole genome shotgun (WGS) entry which is preliminary data.</text>
</comment>
<reference evidence="2" key="1">
    <citation type="journal article" date="2023" name="Front. Plant Sci.">
        <title>Chromosomal-level genome assembly of Melastoma candidum provides insights into trichome evolution.</title>
        <authorList>
            <person name="Zhong Y."/>
            <person name="Wu W."/>
            <person name="Sun C."/>
            <person name="Zou P."/>
            <person name="Liu Y."/>
            <person name="Dai S."/>
            <person name="Zhou R."/>
        </authorList>
    </citation>
    <scope>NUCLEOTIDE SEQUENCE [LARGE SCALE GENOMIC DNA]</scope>
</reference>
<sequence length="79" mass="8693">MAFRVKIYVLVLAFLILLSIGSSSGLGGPNPDLALHETDGEGRIRSRKLLTVDFITDYDDVCANPKHDPRRKPGCKNIP</sequence>
<dbReference type="EMBL" id="CM042886">
    <property type="protein sequence ID" value="KAI4340933.1"/>
    <property type="molecule type" value="Genomic_DNA"/>
</dbReference>